<dbReference type="PIRSF" id="PIRSF015283">
    <property type="entry name" value="Regulatory_RpfE"/>
    <property type="match status" value="1"/>
</dbReference>
<dbReference type="InterPro" id="IPR016631">
    <property type="entry name" value="Regulatory_RpfE"/>
</dbReference>
<reference evidence="1 2" key="1">
    <citation type="journal article" date="2024" name="Chem. Sci.">
        <title>Discovery of megapolipeptins by genome mining of a Burkholderiales bacteria collection.</title>
        <authorList>
            <person name="Paulo B.S."/>
            <person name="Recchia M.J.J."/>
            <person name="Lee S."/>
            <person name="Fergusson C.H."/>
            <person name="Romanowski S.B."/>
            <person name="Hernandez A."/>
            <person name="Krull N."/>
            <person name="Liu D.Y."/>
            <person name="Cavanagh H."/>
            <person name="Bos A."/>
            <person name="Gray C.A."/>
            <person name="Murphy B.T."/>
            <person name="Linington R.G."/>
            <person name="Eustaquio A.S."/>
        </authorList>
    </citation>
    <scope>NUCLEOTIDE SEQUENCE [LARGE SCALE GENOMIC DNA]</scope>
    <source>
        <strain evidence="1 2">RL21-008-BIB-B</strain>
    </source>
</reference>
<name>A0ABW8Z5W6_9BURK</name>
<gene>
    <name evidence="1" type="ORF">PQR63_04540</name>
</gene>
<keyword evidence="2" id="KW-1185">Reference proteome</keyword>
<proteinExistence type="predicted"/>
<evidence type="ECO:0000313" key="1">
    <source>
        <dbReference type="EMBL" id="MFL9877633.1"/>
    </source>
</evidence>
<dbReference type="RefSeq" id="WP_408166003.1">
    <property type="nucleotide sequence ID" value="NZ_JAQQFR010000002.1"/>
</dbReference>
<evidence type="ECO:0000313" key="2">
    <source>
        <dbReference type="Proteomes" id="UP001629214"/>
    </source>
</evidence>
<protein>
    <submittedName>
        <fullName evidence="1">Uncharacterized protein</fullName>
    </submittedName>
</protein>
<accession>A0ABW8Z5W6</accession>
<sequence length="363" mass="40449">MNHLDILIPFGLPQAELARDLTRQCKAPALAILLARSKNSHPLQHLDPFSRALPHEHWISRQFGLTSAEGKDEPSNSPPASAAILRSHGQQAMEGHWFVLQPAHIHVARDHLVLTDIGQLELDEAHSRRLFQSAFPLFEEIGRTLIYVDAATWMMRADDWAGLRTSSPQAASGRNIDIWMPEGPGELAWRKLQNEVQMQWFSESLNEEREMRGKKAVNSLWIWGGADATANSAKPATSVYQTAFNLNGWPQALAETLTVKESQPSNVTAEAILAAPAERGLLMLDDLLEAGLANEWGVWLHRVEALDAAWFAPLLQALREKRLESLSLILTGQDKLLHLTATASSLHKFWGFWIKPSLSKLAS</sequence>
<organism evidence="1 2">
    <name type="scientific">Herbaspirillum rhizosphaerae</name>
    <dbReference type="NCBI Taxonomy" id="346179"/>
    <lineage>
        <taxon>Bacteria</taxon>
        <taxon>Pseudomonadati</taxon>
        <taxon>Pseudomonadota</taxon>
        <taxon>Betaproteobacteria</taxon>
        <taxon>Burkholderiales</taxon>
        <taxon>Oxalobacteraceae</taxon>
        <taxon>Herbaspirillum</taxon>
    </lineage>
</organism>
<dbReference type="Proteomes" id="UP001629214">
    <property type="component" value="Unassembled WGS sequence"/>
</dbReference>
<dbReference type="EMBL" id="JAQQFR010000002">
    <property type="protein sequence ID" value="MFL9877633.1"/>
    <property type="molecule type" value="Genomic_DNA"/>
</dbReference>
<comment type="caution">
    <text evidence="1">The sequence shown here is derived from an EMBL/GenBank/DDBJ whole genome shotgun (WGS) entry which is preliminary data.</text>
</comment>